<name>A0AAE8STX0_9PEZI</name>
<keyword evidence="18" id="KW-1185">Reference proteome</keyword>
<keyword evidence="5" id="KW-0808">Transferase</keyword>
<dbReference type="CDD" id="cd02183">
    <property type="entry name" value="GH16_fungal_CRH1_transglycosylase"/>
    <property type="match status" value="1"/>
</dbReference>
<keyword evidence="14" id="KW-0812">Transmembrane</keyword>
<dbReference type="GO" id="GO:0009277">
    <property type="term" value="C:fungal-type cell wall"/>
    <property type="evidence" value="ECO:0007669"/>
    <property type="project" value="TreeGrafter"/>
</dbReference>
<sequence length="573" mass="60474">MFSLRRSWLPALLLAALPLAVAQTHTDCDPTKKDCPNDPAFGTSHFFNFNSSPPIDTWEQTADGSITYDAEKGAIFKLAKQGESPTLRSKFYFFGGRTEMMMKVSTGTGIISSMMWLSDTLDEVDWEFFGTNATVAASNYYGKGNQESLNGGYHTTPFSVYEDYHNYTCIWTKDKLEWWIDGSLTRSLAAADANQTRNFPQTPMRISLGIWAGGDPRMAEGTRQWAGGTTNFDEGPFEMYVKSVLVTDGHLDSKEYVFGDRSGSWDSIEVIGGNSTAREALNKEPEKSLSDKFNDLPQGARVAIYAGSAALGAVIIFVGLFYFIRQRRRGKREAVAAAAKAEQERLELQALKSGGDRWDPSKGDYTVAEMHDDGTVREKAFDQLGPKPDNSWPDQGAAVAGGAAAVGAAAGAAAMAGGRGGGADPYGAPGPHSPGHQYGAAPQSPGHPYGAPPRSPGGYMSPQGNGPQSPVGYMGPQGGGQSQGGYMPPGPASPTYGGGFDPRAQGLPPRSGSAAPTYGGGGYDPRAQSPGVNMPPRSGSAAPQLPGYGPQGGYGGQGGHGGAHWADGNGGYR</sequence>
<dbReference type="InterPro" id="IPR013320">
    <property type="entry name" value="ConA-like_dom_sf"/>
</dbReference>
<dbReference type="EC" id="3.2.1.14" evidence="3"/>
<dbReference type="PROSITE" id="PS51762">
    <property type="entry name" value="GH16_2"/>
    <property type="match status" value="1"/>
</dbReference>
<evidence type="ECO:0000256" key="7">
    <source>
        <dbReference type="ARBA" id="ARBA00022801"/>
    </source>
</evidence>
<comment type="caution">
    <text evidence="17">The sequence shown here is derived from an EMBL/GenBank/DDBJ whole genome shotgun (WGS) entry which is preliminary data.</text>
</comment>
<keyword evidence="10 17" id="KW-0326">Glycosidase</keyword>
<dbReference type="GO" id="GO:0008843">
    <property type="term" value="F:endochitinase activity"/>
    <property type="evidence" value="ECO:0007669"/>
    <property type="project" value="UniProtKB-EC"/>
</dbReference>
<keyword evidence="6 15" id="KW-0732">Signal</keyword>
<comment type="catalytic activity">
    <reaction evidence="1">
        <text>Random endo-hydrolysis of N-acetyl-beta-D-glucosaminide (1-&gt;4)-beta-linkages in chitin and chitodextrins.</text>
        <dbReference type="EC" id="3.2.1.14"/>
    </reaction>
</comment>
<dbReference type="Proteomes" id="UP001187682">
    <property type="component" value="Unassembled WGS sequence"/>
</dbReference>
<dbReference type="GO" id="GO:0031505">
    <property type="term" value="P:fungal-type cell wall organization"/>
    <property type="evidence" value="ECO:0007669"/>
    <property type="project" value="TreeGrafter"/>
</dbReference>
<dbReference type="PANTHER" id="PTHR10963">
    <property type="entry name" value="GLYCOSYL HYDROLASE-RELATED"/>
    <property type="match status" value="1"/>
</dbReference>
<keyword evidence="4" id="KW-0328">Glycosyltransferase</keyword>
<gene>
    <name evidence="17" type="ORF">DNG_03092</name>
</gene>
<evidence type="ECO:0000256" key="13">
    <source>
        <dbReference type="SAM" id="MobiDB-lite"/>
    </source>
</evidence>
<evidence type="ECO:0000256" key="10">
    <source>
        <dbReference type="ARBA" id="ARBA00023295"/>
    </source>
</evidence>
<feature type="domain" description="GH16" evidence="16">
    <location>
        <begin position="30"/>
        <end position="249"/>
    </location>
</feature>
<comment type="similarity">
    <text evidence="12">Belongs to the glycosyl hydrolase 16 family. CRH1 subfamily.</text>
</comment>
<evidence type="ECO:0000256" key="9">
    <source>
        <dbReference type="ARBA" id="ARBA00023180"/>
    </source>
</evidence>
<dbReference type="GO" id="GO:0016757">
    <property type="term" value="F:glycosyltransferase activity"/>
    <property type="evidence" value="ECO:0007669"/>
    <property type="project" value="UniProtKB-KW"/>
</dbReference>
<evidence type="ECO:0000256" key="14">
    <source>
        <dbReference type="SAM" id="Phobius"/>
    </source>
</evidence>
<proteinExistence type="inferred from homology"/>
<evidence type="ECO:0000256" key="4">
    <source>
        <dbReference type="ARBA" id="ARBA00022676"/>
    </source>
</evidence>
<dbReference type="GO" id="GO:0005975">
    <property type="term" value="P:carbohydrate metabolic process"/>
    <property type="evidence" value="ECO:0007669"/>
    <property type="project" value="InterPro"/>
</dbReference>
<dbReference type="PANTHER" id="PTHR10963:SF27">
    <property type="entry name" value="GLYCOSIDASE-RELATED"/>
    <property type="match status" value="1"/>
</dbReference>
<feature type="transmembrane region" description="Helical" evidence="14">
    <location>
        <begin position="302"/>
        <end position="324"/>
    </location>
</feature>
<dbReference type="Gene3D" id="2.60.120.200">
    <property type="match status" value="1"/>
</dbReference>
<keyword evidence="7" id="KW-0378">Hydrolase</keyword>
<dbReference type="InterPro" id="IPR000757">
    <property type="entry name" value="Beta-glucanase-like"/>
</dbReference>
<feature type="region of interest" description="Disordered" evidence="13">
    <location>
        <begin position="414"/>
        <end position="573"/>
    </location>
</feature>
<evidence type="ECO:0000256" key="15">
    <source>
        <dbReference type="SAM" id="SignalP"/>
    </source>
</evidence>
<evidence type="ECO:0000256" key="5">
    <source>
        <dbReference type="ARBA" id="ARBA00022679"/>
    </source>
</evidence>
<accession>A0AAE8STX0</accession>
<feature type="signal peptide" evidence="15">
    <location>
        <begin position="1"/>
        <end position="22"/>
    </location>
</feature>
<evidence type="ECO:0000256" key="12">
    <source>
        <dbReference type="ARBA" id="ARBA00038074"/>
    </source>
</evidence>
<evidence type="ECO:0000256" key="1">
    <source>
        <dbReference type="ARBA" id="ARBA00000822"/>
    </source>
</evidence>
<evidence type="ECO:0000259" key="16">
    <source>
        <dbReference type="PROSITE" id="PS51762"/>
    </source>
</evidence>
<reference evidence="17" key="1">
    <citation type="submission" date="2018-03" db="EMBL/GenBank/DDBJ databases">
        <authorList>
            <person name="Guldener U."/>
        </authorList>
    </citation>
    <scope>NUCLEOTIDE SEQUENCE</scope>
</reference>
<keyword evidence="8 14" id="KW-0472">Membrane</keyword>
<keyword evidence="9" id="KW-0325">Glycoprotein</keyword>
<protein>
    <recommendedName>
        <fullName evidence="3">chitinase</fullName>
        <ecNumber evidence="3">3.2.1.14</ecNumber>
    </recommendedName>
</protein>
<keyword evidence="14" id="KW-1133">Transmembrane helix</keyword>
<comment type="subcellular location">
    <subcellularLocation>
        <location evidence="2">Membrane</location>
    </subcellularLocation>
</comment>
<dbReference type="AlphaFoldDB" id="A0AAE8STX0"/>
<evidence type="ECO:0000256" key="11">
    <source>
        <dbReference type="ARBA" id="ARBA00023316"/>
    </source>
</evidence>
<evidence type="ECO:0000256" key="6">
    <source>
        <dbReference type="ARBA" id="ARBA00022729"/>
    </source>
</evidence>
<feature type="compositionally biased region" description="Gly residues" evidence="13">
    <location>
        <begin position="549"/>
        <end position="573"/>
    </location>
</feature>
<dbReference type="Pfam" id="PF00722">
    <property type="entry name" value="Glyco_hydro_16"/>
    <property type="match status" value="1"/>
</dbReference>
<evidence type="ECO:0000256" key="2">
    <source>
        <dbReference type="ARBA" id="ARBA00004370"/>
    </source>
</evidence>
<evidence type="ECO:0000256" key="8">
    <source>
        <dbReference type="ARBA" id="ARBA00023136"/>
    </source>
</evidence>
<feature type="chain" id="PRO_5041977637" description="chitinase" evidence="15">
    <location>
        <begin position="23"/>
        <end position="573"/>
    </location>
</feature>
<organism evidence="17 18">
    <name type="scientific">Cephalotrichum gorgonifer</name>
    <dbReference type="NCBI Taxonomy" id="2041049"/>
    <lineage>
        <taxon>Eukaryota</taxon>
        <taxon>Fungi</taxon>
        <taxon>Dikarya</taxon>
        <taxon>Ascomycota</taxon>
        <taxon>Pezizomycotina</taxon>
        <taxon>Sordariomycetes</taxon>
        <taxon>Hypocreomycetidae</taxon>
        <taxon>Microascales</taxon>
        <taxon>Microascaceae</taxon>
        <taxon>Cephalotrichum</taxon>
    </lineage>
</organism>
<dbReference type="InterPro" id="IPR050546">
    <property type="entry name" value="Glycosyl_Hydrlase_16"/>
</dbReference>
<dbReference type="EMBL" id="ONZQ02000003">
    <property type="protein sequence ID" value="SPO00245.1"/>
    <property type="molecule type" value="Genomic_DNA"/>
</dbReference>
<dbReference type="SUPFAM" id="SSF49899">
    <property type="entry name" value="Concanavalin A-like lectins/glucanases"/>
    <property type="match status" value="1"/>
</dbReference>
<evidence type="ECO:0000256" key="3">
    <source>
        <dbReference type="ARBA" id="ARBA00012729"/>
    </source>
</evidence>
<keyword evidence="11" id="KW-0961">Cell wall biogenesis/degradation</keyword>
<dbReference type="GO" id="GO:0016020">
    <property type="term" value="C:membrane"/>
    <property type="evidence" value="ECO:0007669"/>
    <property type="project" value="UniProtKB-SubCell"/>
</dbReference>
<evidence type="ECO:0000313" key="17">
    <source>
        <dbReference type="EMBL" id="SPO00245.1"/>
    </source>
</evidence>
<evidence type="ECO:0000313" key="18">
    <source>
        <dbReference type="Proteomes" id="UP001187682"/>
    </source>
</evidence>